<reference evidence="1 2" key="1">
    <citation type="submission" date="2016-03" db="EMBL/GenBank/DDBJ databases">
        <title>Draft Genome Sequence of the Strain BR 10245 (Bradyrhizobium sp.) isolated from nodules of Centrolobium paraense.</title>
        <authorList>
            <person name="Simoes-Araujo J.L.Sr."/>
            <person name="Barauna A.C."/>
            <person name="Silva K."/>
            <person name="Zilli J.E."/>
        </authorList>
    </citation>
    <scope>NUCLEOTIDE SEQUENCE [LARGE SCALE GENOMIC DNA]</scope>
    <source>
        <strain evidence="1 2">BR 10245</strain>
    </source>
</reference>
<protein>
    <submittedName>
        <fullName evidence="1">Uncharacterized protein</fullName>
    </submittedName>
</protein>
<sequence>MTHFMGVVIACLEAADHNPDGIRELADRLQQIAVERPDLVERYDKALAARDAGEMERLWFQCKLVLKSWGNLRINAITGRLHIGHGSRSFPLFPRVFQIWP</sequence>
<keyword evidence="2" id="KW-1185">Reference proteome</keyword>
<proteinExistence type="predicted"/>
<accession>A0A176YJ86</accession>
<dbReference type="OrthoDB" id="9835426at2"/>
<evidence type="ECO:0000313" key="1">
    <source>
        <dbReference type="EMBL" id="OAF05736.1"/>
    </source>
</evidence>
<evidence type="ECO:0000313" key="2">
    <source>
        <dbReference type="Proteomes" id="UP000076959"/>
    </source>
</evidence>
<dbReference type="EMBL" id="LUUB01000079">
    <property type="protein sequence ID" value="OAF05736.1"/>
    <property type="molecule type" value="Genomic_DNA"/>
</dbReference>
<gene>
    <name evidence="1" type="ORF">AYJ54_02230</name>
</gene>
<organism evidence="1 2">
    <name type="scientific">Bradyrhizobium centrolobii</name>
    <dbReference type="NCBI Taxonomy" id="1505087"/>
    <lineage>
        <taxon>Bacteria</taxon>
        <taxon>Pseudomonadati</taxon>
        <taxon>Pseudomonadota</taxon>
        <taxon>Alphaproteobacteria</taxon>
        <taxon>Hyphomicrobiales</taxon>
        <taxon>Nitrobacteraceae</taxon>
        <taxon>Bradyrhizobium</taxon>
    </lineage>
</organism>
<dbReference type="Proteomes" id="UP000076959">
    <property type="component" value="Unassembled WGS sequence"/>
</dbReference>
<dbReference type="AlphaFoldDB" id="A0A176YJ86"/>
<dbReference type="RefSeq" id="WP_063704034.1">
    <property type="nucleotide sequence ID" value="NZ_LUUB01000079.1"/>
</dbReference>
<name>A0A176YJ86_9BRAD</name>
<comment type="caution">
    <text evidence="1">The sequence shown here is derived from an EMBL/GenBank/DDBJ whole genome shotgun (WGS) entry which is preliminary data.</text>
</comment>